<dbReference type="Proteomes" id="UP000006514">
    <property type="component" value="Unassembled WGS sequence"/>
</dbReference>
<organism evidence="3 4">
    <name type="scientific">Auricularia subglabra (strain TFB-10046 / SS5)</name>
    <name type="common">White-rot fungus</name>
    <name type="synonym">Auricularia delicata (strain TFB10046)</name>
    <dbReference type="NCBI Taxonomy" id="717982"/>
    <lineage>
        <taxon>Eukaryota</taxon>
        <taxon>Fungi</taxon>
        <taxon>Dikarya</taxon>
        <taxon>Basidiomycota</taxon>
        <taxon>Agaricomycotina</taxon>
        <taxon>Agaricomycetes</taxon>
        <taxon>Auriculariales</taxon>
        <taxon>Auriculariaceae</taxon>
        <taxon>Auricularia</taxon>
    </lineage>
</organism>
<dbReference type="PANTHER" id="PTHR21354:SF0">
    <property type="entry name" value="ZINC FINGER PROTEIN 511"/>
    <property type="match status" value="1"/>
</dbReference>
<keyword evidence="4" id="KW-1185">Reference proteome</keyword>
<evidence type="ECO:0000259" key="2">
    <source>
        <dbReference type="PROSITE" id="PS00028"/>
    </source>
</evidence>
<reference evidence="4" key="1">
    <citation type="journal article" date="2012" name="Science">
        <title>The Paleozoic origin of enzymatic lignin decomposition reconstructed from 31 fungal genomes.</title>
        <authorList>
            <person name="Floudas D."/>
            <person name="Binder M."/>
            <person name="Riley R."/>
            <person name="Barry K."/>
            <person name="Blanchette R.A."/>
            <person name="Henrissat B."/>
            <person name="Martinez A.T."/>
            <person name="Otillar R."/>
            <person name="Spatafora J.W."/>
            <person name="Yadav J.S."/>
            <person name="Aerts A."/>
            <person name="Benoit I."/>
            <person name="Boyd A."/>
            <person name="Carlson A."/>
            <person name="Copeland A."/>
            <person name="Coutinho P.M."/>
            <person name="de Vries R.P."/>
            <person name="Ferreira P."/>
            <person name="Findley K."/>
            <person name="Foster B."/>
            <person name="Gaskell J."/>
            <person name="Glotzer D."/>
            <person name="Gorecki P."/>
            <person name="Heitman J."/>
            <person name="Hesse C."/>
            <person name="Hori C."/>
            <person name="Igarashi K."/>
            <person name="Jurgens J.A."/>
            <person name="Kallen N."/>
            <person name="Kersten P."/>
            <person name="Kohler A."/>
            <person name="Kuees U."/>
            <person name="Kumar T.K.A."/>
            <person name="Kuo A."/>
            <person name="LaButti K."/>
            <person name="Larrondo L.F."/>
            <person name="Lindquist E."/>
            <person name="Ling A."/>
            <person name="Lombard V."/>
            <person name="Lucas S."/>
            <person name="Lundell T."/>
            <person name="Martin R."/>
            <person name="McLaughlin D.J."/>
            <person name="Morgenstern I."/>
            <person name="Morin E."/>
            <person name="Murat C."/>
            <person name="Nagy L.G."/>
            <person name="Nolan M."/>
            <person name="Ohm R.A."/>
            <person name="Patyshakuliyeva A."/>
            <person name="Rokas A."/>
            <person name="Ruiz-Duenas F.J."/>
            <person name="Sabat G."/>
            <person name="Salamov A."/>
            <person name="Samejima M."/>
            <person name="Schmutz J."/>
            <person name="Slot J.C."/>
            <person name="St John F."/>
            <person name="Stenlid J."/>
            <person name="Sun H."/>
            <person name="Sun S."/>
            <person name="Syed K."/>
            <person name="Tsang A."/>
            <person name="Wiebenga A."/>
            <person name="Young D."/>
            <person name="Pisabarro A."/>
            <person name="Eastwood D.C."/>
            <person name="Martin F."/>
            <person name="Cullen D."/>
            <person name="Grigoriev I.V."/>
            <person name="Hibbett D.S."/>
        </authorList>
    </citation>
    <scope>NUCLEOTIDE SEQUENCE [LARGE SCALE GENOMIC DNA]</scope>
    <source>
        <strain evidence="4">TFB10046</strain>
    </source>
</reference>
<gene>
    <name evidence="3" type="ORF">AURDEDRAFT_117093</name>
</gene>
<evidence type="ECO:0000313" key="4">
    <source>
        <dbReference type="Proteomes" id="UP000006514"/>
    </source>
</evidence>
<feature type="compositionally biased region" description="Acidic residues" evidence="1">
    <location>
        <begin position="12"/>
        <end position="28"/>
    </location>
</feature>
<evidence type="ECO:0000256" key="1">
    <source>
        <dbReference type="SAM" id="MobiDB-lite"/>
    </source>
</evidence>
<dbReference type="eggNOG" id="KOG4173">
    <property type="taxonomic scope" value="Eukaryota"/>
</dbReference>
<feature type="compositionally biased region" description="Acidic residues" evidence="1">
    <location>
        <begin position="257"/>
        <end position="268"/>
    </location>
</feature>
<dbReference type="InterPro" id="IPR039258">
    <property type="entry name" value="ZNF511"/>
</dbReference>
<name>J0D9N4_AURST</name>
<dbReference type="InParanoid" id="J0D9N4"/>
<protein>
    <recommendedName>
        <fullName evidence="2">C2H2-type domain-containing protein</fullName>
    </recommendedName>
</protein>
<feature type="region of interest" description="Disordered" evidence="1">
    <location>
        <begin position="329"/>
        <end position="387"/>
    </location>
</feature>
<feature type="region of interest" description="Disordered" evidence="1">
    <location>
        <begin position="1"/>
        <end position="38"/>
    </location>
</feature>
<dbReference type="SMART" id="SM00355">
    <property type="entry name" value="ZnF_C2H2"/>
    <property type="match status" value="2"/>
</dbReference>
<accession>J0D9N4</accession>
<dbReference type="PROSITE" id="PS00028">
    <property type="entry name" value="ZINC_FINGER_C2H2_1"/>
    <property type="match status" value="1"/>
</dbReference>
<evidence type="ECO:0000313" key="3">
    <source>
        <dbReference type="EMBL" id="EJD36511.1"/>
    </source>
</evidence>
<proteinExistence type="predicted"/>
<dbReference type="KEGG" id="adl:AURDEDRAFT_117093"/>
<dbReference type="EMBL" id="JH687860">
    <property type="protein sequence ID" value="EJD36511.1"/>
    <property type="molecule type" value="Genomic_DNA"/>
</dbReference>
<feature type="compositionally biased region" description="Acidic residues" evidence="1">
    <location>
        <begin position="284"/>
        <end position="294"/>
    </location>
</feature>
<feature type="compositionally biased region" description="Basic residues" evidence="1">
    <location>
        <begin position="353"/>
        <end position="371"/>
    </location>
</feature>
<dbReference type="OrthoDB" id="18440at2759"/>
<dbReference type="PANTHER" id="PTHR21354">
    <property type="entry name" value="ZINC FINGER PROTEIN 511"/>
    <property type="match status" value="1"/>
</dbReference>
<feature type="region of interest" description="Disordered" evidence="1">
    <location>
        <begin position="175"/>
        <end position="303"/>
    </location>
</feature>
<feature type="compositionally biased region" description="Basic and acidic residues" evidence="1">
    <location>
        <begin position="29"/>
        <end position="38"/>
    </location>
</feature>
<dbReference type="InterPro" id="IPR013087">
    <property type="entry name" value="Znf_C2H2_type"/>
</dbReference>
<feature type="domain" description="C2H2-type" evidence="2">
    <location>
        <begin position="82"/>
        <end position="105"/>
    </location>
</feature>
<dbReference type="OMA" id="CATAKTR"/>
<sequence length="387" mass="41817">MSSKRARHEPAEDPAAESDASEATPDEQEPAHKAARSDEAAAPPPLMCYLPPTCCPPHGKPTPLANTRELEAHYARVHAHVCAAPGCAKVFPDARLLELHHTECHDPLAAMRKERGEKIFRCHVATCLKVCATAKTRRLHLIEAHHYPKQYFFAITNRGIGDLIARWGESASLLRPEWKPRPGQPHAQEAEMADDAHAPATAAAPPPPPAAQRKSQPQRANPPLQRQPPPHLGMQPQARQAAASSSKDAFRASQPESSDDDDAAMDQDQDPRTSRRRTVRFADDDADSGDDDPADGGKASLGDGLDALAQQLSNISFVPRAVQFGRGGAHRGFEHRVPAPAPAEDGEDAEGKKKTRRTNRGGRGRSRKKNKGRADADGQADMAVDGA</sequence>
<dbReference type="AlphaFoldDB" id="J0D9N4"/>